<organism evidence="2 3">
    <name type="scientific">Pseudomaricurvus hydrocarbonicus</name>
    <dbReference type="NCBI Taxonomy" id="1470433"/>
    <lineage>
        <taxon>Bacteria</taxon>
        <taxon>Pseudomonadati</taxon>
        <taxon>Pseudomonadota</taxon>
        <taxon>Gammaproteobacteria</taxon>
        <taxon>Cellvibrionales</taxon>
        <taxon>Cellvibrionaceae</taxon>
        <taxon>Pseudomaricurvus</taxon>
    </lineage>
</organism>
<feature type="transmembrane region" description="Helical" evidence="1">
    <location>
        <begin position="6"/>
        <end position="26"/>
    </location>
</feature>
<comment type="caution">
    <text evidence="2">The sequence shown here is derived from an EMBL/GenBank/DDBJ whole genome shotgun (WGS) entry which is preliminary data.</text>
</comment>
<evidence type="ECO:0000313" key="3">
    <source>
        <dbReference type="Proteomes" id="UP000787472"/>
    </source>
</evidence>
<accession>A0A9E5JU84</accession>
<proteinExistence type="predicted"/>
<keyword evidence="3" id="KW-1185">Reference proteome</keyword>
<reference evidence="2" key="1">
    <citation type="submission" date="2020-03" db="EMBL/GenBank/DDBJ databases">
        <authorList>
            <person name="Guo F."/>
        </authorList>
    </citation>
    <scope>NUCLEOTIDE SEQUENCE</scope>
    <source>
        <strain evidence="2">JCM 30134</strain>
    </source>
</reference>
<dbReference type="RefSeq" id="WP_167184239.1">
    <property type="nucleotide sequence ID" value="NZ_JAAONZ010000004.1"/>
</dbReference>
<keyword evidence="1" id="KW-0472">Membrane</keyword>
<keyword evidence="1" id="KW-0812">Transmembrane</keyword>
<protein>
    <recommendedName>
        <fullName evidence="4">AsmA domain-containing protein</fullName>
    </recommendedName>
</protein>
<dbReference type="Proteomes" id="UP000787472">
    <property type="component" value="Unassembled WGS sequence"/>
</dbReference>
<evidence type="ECO:0008006" key="4">
    <source>
        <dbReference type="Google" id="ProtNLM"/>
    </source>
</evidence>
<name>A0A9E5JU84_9GAMM</name>
<evidence type="ECO:0000256" key="1">
    <source>
        <dbReference type="SAM" id="Phobius"/>
    </source>
</evidence>
<keyword evidence="1" id="KW-1133">Transmembrane helix</keyword>
<evidence type="ECO:0000313" key="2">
    <source>
        <dbReference type="EMBL" id="NHO65404.1"/>
    </source>
</evidence>
<dbReference type="EMBL" id="JAAONZ010000004">
    <property type="protein sequence ID" value="NHO65404.1"/>
    <property type="molecule type" value="Genomic_DNA"/>
</dbReference>
<sequence>MKAFKIISGVVLAIIVVVAIAMFLVFKNIDSIVKSVVETAGTEVVGTQVQLDSAKVTWREGRGELHGLTIANPPNFSAASAFSLGNVALDIDLNRSSADVIVLNEILVTDAHLLAEQKLTDVNLQQLLNNVKSNSGTAGQTSSTSSEASEGKEIRLAVEKFSLENIEMRILTDQWGERTLTMPAVNLTNIGSPEKGLTPEEMAEAILTPILAQAKKAAEKELKALARKEAESKLKENLSDEDAEKLDQLKSLFGK</sequence>
<gene>
    <name evidence="2" type="ORF">G8770_07620</name>
</gene>
<dbReference type="AlphaFoldDB" id="A0A9E5JU84"/>